<proteinExistence type="inferred from homology"/>
<comment type="similarity">
    <text evidence="2 11">Belongs to the CTP synthase family.</text>
</comment>
<dbReference type="AlphaFoldDB" id="A0A395M1V6"/>
<feature type="binding site" evidence="11">
    <location>
        <position position="229"/>
    </location>
    <ligand>
        <name>CTP</name>
        <dbReference type="ChEBI" id="CHEBI:37563"/>
        <note>allosteric inhibitor</note>
    </ligand>
</feature>
<comment type="pathway">
    <text evidence="1 11">Pyrimidine metabolism; CTP biosynthesis via de novo pathway; CTP from UDP: step 2/2.</text>
</comment>
<evidence type="ECO:0000256" key="3">
    <source>
        <dbReference type="ARBA" id="ARBA00022598"/>
    </source>
</evidence>
<evidence type="ECO:0000256" key="2">
    <source>
        <dbReference type="ARBA" id="ARBA00007533"/>
    </source>
</evidence>
<feature type="active site" evidence="11">
    <location>
        <position position="518"/>
    </location>
</feature>
<feature type="binding site" evidence="11">
    <location>
        <position position="59"/>
    </location>
    <ligand>
        <name>L-glutamine</name>
        <dbReference type="ChEBI" id="CHEBI:58359"/>
    </ligand>
</feature>
<dbReference type="Proteomes" id="UP000266389">
    <property type="component" value="Unassembled WGS sequence"/>
</dbReference>
<feature type="binding site" evidence="11">
    <location>
        <begin position="19"/>
        <end position="24"/>
    </location>
    <ligand>
        <name>ATP</name>
        <dbReference type="ChEBI" id="CHEBI:30616"/>
    </ligand>
</feature>
<comment type="catalytic activity">
    <reaction evidence="11">
        <text>L-glutamine + H2O = L-glutamate + NH4(+)</text>
        <dbReference type="Rhea" id="RHEA:15889"/>
        <dbReference type="ChEBI" id="CHEBI:15377"/>
        <dbReference type="ChEBI" id="CHEBI:28938"/>
        <dbReference type="ChEBI" id="CHEBI:29985"/>
        <dbReference type="ChEBI" id="CHEBI:58359"/>
    </reaction>
</comment>
<dbReference type="SUPFAM" id="SSF52317">
    <property type="entry name" value="Class I glutamine amidotransferase-like"/>
    <property type="match status" value="1"/>
</dbReference>
<dbReference type="GO" id="GO:0097268">
    <property type="term" value="C:cytoophidium"/>
    <property type="evidence" value="ECO:0007669"/>
    <property type="project" value="UniProtKB-ARBA"/>
</dbReference>
<dbReference type="Pfam" id="PF00117">
    <property type="entry name" value="GATase"/>
    <property type="match status" value="1"/>
</dbReference>
<dbReference type="FunFam" id="3.40.50.300:FF:000009">
    <property type="entry name" value="CTP synthase"/>
    <property type="match status" value="1"/>
</dbReference>
<dbReference type="GO" id="GO:0005829">
    <property type="term" value="C:cytosol"/>
    <property type="evidence" value="ECO:0007669"/>
    <property type="project" value="TreeGrafter"/>
</dbReference>
<dbReference type="InterPro" id="IPR017456">
    <property type="entry name" value="CTP_synthase_N"/>
</dbReference>
<dbReference type="Pfam" id="PF06418">
    <property type="entry name" value="CTP_synth_N"/>
    <property type="match status" value="1"/>
</dbReference>
<dbReference type="GO" id="GO:0044210">
    <property type="term" value="P:'de novo' CTP biosynthetic process"/>
    <property type="evidence" value="ECO:0007669"/>
    <property type="project" value="UniProtKB-UniRule"/>
</dbReference>
<dbReference type="InterPro" id="IPR027417">
    <property type="entry name" value="P-loop_NTPase"/>
</dbReference>
<keyword evidence="4 11" id="KW-0479">Metal-binding</keyword>
<evidence type="ECO:0000256" key="11">
    <source>
        <dbReference type="HAMAP-Rule" id="MF_01227"/>
    </source>
</evidence>
<sequence>MSRSKVVKHIFVTGGVVSSLGKGILSASLGALLKARGLQVTIQKYDPYINVDPGTMSPYQHGEVYVTDDGAETDLDLGYYERFLDVVTSQANNVTMGRIYKDVIDKERRGDYLGATVQVVPHVIDEIKHRMLELAHTGKYDVIITEVGGTVGDIEASPFLEAMRQLKLQLGARNLINIHLTLVPFIKSAMELKTKPTQHSVRMLLETGVQPDILVCRSERGLSKEIKHKIGLFCNLSDTDVIGLRDAETIYEVPLLLHEEGLDRLVLKKLGIRGAEQCDLSDWQAFSHKVKFPKDGTVRIALVGKYTEYPDAYKSIFEAFVHAGAANDVKVLVKLVRSEDIEDGKLSADEALRDVSGVLVAPGFGYRGIEGKIAIIKHAREHNIPFFGICLGMQCAVIEFARHVCGLEGANSTEFHRKTKYPVIHLMESQKTVTNKGGTMRLGSYPCVLEEGTKSFQAYGKHLITERHRHRYEFNNQFRELMQSKGMVLAGLSPDSELVEIIELPSHRWFVGVQFHPELKSRVHKVHPLFNAFVAEAKAFRDERLHLEASSAAIVPK</sequence>
<comment type="miscellaneous">
    <text evidence="11">CTPSs have evolved a hybrid strategy for distinguishing between UTP and CTP. The overlapping regions of the product feedback inhibitory and substrate sites recognize a common feature in both compounds, the triphosphate moiety. To differentiate isosteric substrate and product pyrimidine rings, an additional pocket far from the expected kinase/ligase catalytic site, specifically recognizes the cytosine and ribose portions of the product inhibitor.</text>
</comment>
<evidence type="ECO:0000256" key="1">
    <source>
        <dbReference type="ARBA" id="ARBA00005171"/>
    </source>
</evidence>
<name>A0A395M1V6_9BACT</name>
<dbReference type="SUPFAM" id="SSF52540">
    <property type="entry name" value="P-loop containing nucleoside triphosphate hydrolases"/>
    <property type="match status" value="1"/>
</dbReference>
<organism evidence="14 15">
    <name type="scientific">Candidatus Thermochlorobacter aerophilus</name>
    <dbReference type="NCBI Taxonomy" id="1868324"/>
    <lineage>
        <taxon>Bacteria</taxon>
        <taxon>Pseudomonadati</taxon>
        <taxon>Chlorobiota</taxon>
        <taxon>Chlorobiia</taxon>
        <taxon>Chlorobiales</taxon>
        <taxon>Candidatus Thermochlorobacteriaceae</taxon>
        <taxon>Candidatus Thermochlorobacter</taxon>
    </lineage>
</organism>
<evidence type="ECO:0000256" key="8">
    <source>
        <dbReference type="ARBA" id="ARBA00022962"/>
    </source>
</evidence>
<comment type="catalytic activity">
    <reaction evidence="11">
        <text>UTP + NH4(+) + ATP = CTP + ADP + phosphate + 2 H(+)</text>
        <dbReference type="Rhea" id="RHEA:16597"/>
        <dbReference type="ChEBI" id="CHEBI:15378"/>
        <dbReference type="ChEBI" id="CHEBI:28938"/>
        <dbReference type="ChEBI" id="CHEBI:30616"/>
        <dbReference type="ChEBI" id="CHEBI:37563"/>
        <dbReference type="ChEBI" id="CHEBI:43474"/>
        <dbReference type="ChEBI" id="CHEBI:46398"/>
        <dbReference type="ChEBI" id="CHEBI:456216"/>
    </reaction>
</comment>
<dbReference type="GO" id="GO:0019856">
    <property type="term" value="P:pyrimidine nucleobase biosynthetic process"/>
    <property type="evidence" value="ECO:0007669"/>
    <property type="project" value="TreeGrafter"/>
</dbReference>
<feature type="binding site" evidence="11">
    <location>
        <begin position="245"/>
        <end position="247"/>
    </location>
    <ligand>
        <name>ATP</name>
        <dbReference type="ChEBI" id="CHEBI:30616"/>
    </ligand>
</feature>
<feature type="domain" description="Glutamine amidotransferase" evidence="12">
    <location>
        <begin position="310"/>
        <end position="534"/>
    </location>
</feature>
<evidence type="ECO:0000256" key="6">
    <source>
        <dbReference type="ARBA" id="ARBA00022840"/>
    </source>
</evidence>
<keyword evidence="8 11" id="KW-0315">Glutamine amidotransferase</keyword>
<dbReference type="Gene3D" id="3.40.50.300">
    <property type="entry name" value="P-loop containing nucleotide triphosphate hydrolases"/>
    <property type="match status" value="1"/>
</dbReference>
<dbReference type="FunFam" id="3.40.50.880:FF:000002">
    <property type="entry name" value="CTP synthase"/>
    <property type="match status" value="1"/>
</dbReference>
<dbReference type="PANTHER" id="PTHR11550">
    <property type="entry name" value="CTP SYNTHASE"/>
    <property type="match status" value="1"/>
</dbReference>
<dbReference type="EC" id="6.3.4.2" evidence="11"/>
<feature type="binding site" evidence="11">
    <location>
        <position position="18"/>
    </location>
    <ligand>
        <name>CTP</name>
        <dbReference type="ChEBI" id="CHEBI:37563"/>
        <note>allosteric inhibitor</note>
    </ligand>
</feature>
<feature type="active site" evidence="11">
    <location>
        <position position="516"/>
    </location>
</feature>
<evidence type="ECO:0000256" key="7">
    <source>
        <dbReference type="ARBA" id="ARBA00022842"/>
    </source>
</evidence>
<dbReference type="GO" id="GO:0005524">
    <property type="term" value="F:ATP binding"/>
    <property type="evidence" value="ECO:0007669"/>
    <property type="project" value="UniProtKB-KW"/>
</dbReference>
<feature type="binding site" evidence="11">
    <location>
        <position position="363"/>
    </location>
    <ligand>
        <name>L-glutamine</name>
        <dbReference type="ChEBI" id="CHEBI:58359"/>
    </ligand>
</feature>
<dbReference type="CDD" id="cd03113">
    <property type="entry name" value="CTPS_N"/>
    <property type="match status" value="1"/>
</dbReference>
<feature type="binding site" evidence="11">
    <location>
        <position position="76"/>
    </location>
    <ligand>
        <name>Mg(2+)</name>
        <dbReference type="ChEBI" id="CHEBI:18420"/>
    </ligand>
</feature>
<dbReference type="Gene3D" id="3.40.50.880">
    <property type="match status" value="1"/>
</dbReference>
<keyword evidence="6 11" id="KW-0067">ATP-binding</keyword>
<feature type="active site" description="Nucleophile; for glutamine hydrolysis" evidence="11">
    <location>
        <position position="390"/>
    </location>
</feature>
<evidence type="ECO:0000256" key="10">
    <source>
        <dbReference type="ARBA" id="ARBA00047781"/>
    </source>
</evidence>
<evidence type="ECO:0000256" key="5">
    <source>
        <dbReference type="ARBA" id="ARBA00022741"/>
    </source>
</evidence>
<keyword evidence="3 11" id="KW-0436">Ligase</keyword>
<dbReference type="NCBIfam" id="TIGR00337">
    <property type="entry name" value="PyrG"/>
    <property type="match status" value="1"/>
</dbReference>
<gene>
    <name evidence="11" type="primary">pyrG</name>
    <name evidence="14" type="ORF">D0433_03860</name>
</gene>
<dbReference type="InterPro" id="IPR017926">
    <property type="entry name" value="GATASE"/>
</dbReference>
<feature type="binding site" evidence="11">
    <location>
        <position position="146"/>
    </location>
    <ligand>
        <name>Mg(2+)</name>
        <dbReference type="ChEBI" id="CHEBI:18420"/>
    </ligand>
</feature>
<dbReference type="GO" id="GO:0042802">
    <property type="term" value="F:identical protein binding"/>
    <property type="evidence" value="ECO:0007669"/>
    <property type="project" value="TreeGrafter"/>
</dbReference>
<comment type="catalytic activity">
    <reaction evidence="10 11">
        <text>UTP + L-glutamine + ATP + H2O = CTP + L-glutamate + ADP + phosphate + 2 H(+)</text>
        <dbReference type="Rhea" id="RHEA:26426"/>
        <dbReference type="ChEBI" id="CHEBI:15377"/>
        <dbReference type="ChEBI" id="CHEBI:15378"/>
        <dbReference type="ChEBI" id="CHEBI:29985"/>
        <dbReference type="ChEBI" id="CHEBI:30616"/>
        <dbReference type="ChEBI" id="CHEBI:37563"/>
        <dbReference type="ChEBI" id="CHEBI:43474"/>
        <dbReference type="ChEBI" id="CHEBI:46398"/>
        <dbReference type="ChEBI" id="CHEBI:58359"/>
        <dbReference type="ChEBI" id="CHEBI:456216"/>
        <dbReference type="EC" id="6.3.4.2"/>
    </reaction>
</comment>
<dbReference type="GO" id="GO:0046872">
    <property type="term" value="F:metal ion binding"/>
    <property type="evidence" value="ECO:0007669"/>
    <property type="project" value="UniProtKB-KW"/>
</dbReference>
<dbReference type="InterPro" id="IPR029062">
    <property type="entry name" value="Class_I_gatase-like"/>
</dbReference>
<feature type="binding site" evidence="11">
    <location>
        <begin position="193"/>
        <end position="198"/>
    </location>
    <ligand>
        <name>UTP</name>
        <dbReference type="ChEBI" id="CHEBI:46398"/>
    </ligand>
</feature>
<evidence type="ECO:0000313" key="14">
    <source>
        <dbReference type="EMBL" id="RFM24757.1"/>
    </source>
</evidence>
<keyword evidence="7 11" id="KW-0460">Magnesium</keyword>
<dbReference type="GO" id="GO:0004359">
    <property type="term" value="F:glutaminase activity"/>
    <property type="evidence" value="ECO:0007669"/>
    <property type="project" value="RHEA"/>
</dbReference>
<dbReference type="CDD" id="cd01746">
    <property type="entry name" value="GATase1_CTP_Synthase"/>
    <property type="match status" value="1"/>
</dbReference>
<dbReference type="UniPathway" id="UPA00159">
    <property type="reaction ID" value="UER00277"/>
</dbReference>
<evidence type="ECO:0000313" key="15">
    <source>
        <dbReference type="Proteomes" id="UP000266389"/>
    </source>
</evidence>
<dbReference type="NCBIfam" id="NF003792">
    <property type="entry name" value="PRK05380.1"/>
    <property type="match status" value="1"/>
</dbReference>
<reference evidence="14 15" key="1">
    <citation type="journal article" date="2011" name="ISME J.">
        <title>Community ecology of hot spring cyanobacterial mats: predominant populations and their functional potential.</title>
        <authorList>
            <person name="Klatt C.G."/>
            <person name="Wood J.M."/>
            <person name="Rusch D.B."/>
            <person name="Bateson M.M."/>
            <person name="Hamamura N."/>
            <person name="Heidelberg J.F."/>
            <person name="Grossman A.R."/>
            <person name="Bhaya D."/>
            <person name="Cohan F.M."/>
            <person name="Kuhl M."/>
            <person name="Bryant D.A."/>
            <person name="Ward D.M."/>
        </authorList>
    </citation>
    <scope>NUCLEOTIDE SEQUENCE [LARGE SCALE GENOMIC DNA]</scope>
    <source>
        <strain evidence="14">OS</strain>
    </source>
</reference>
<dbReference type="PANTHER" id="PTHR11550:SF0">
    <property type="entry name" value="CTP SYNTHASE-RELATED"/>
    <property type="match status" value="1"/>
</dbReference>
<keyword evidence="9 11" id="KW-0665">Pyrimidine biosynthesis</keyword>
<protein>
    <recommendedName>
        <fullName evidence="11">CTP synthase</fullName>
        <ecNumber evidence="11">6.3.4.2</ecNumber>
    </recommendedName>
    <alternativeName>
        <fullName evidence="11">Cytidine 5'-triphosphate synthase</fullName>
    </alternativeName>
    <alternativeName>
        <fullName evidence="11">Cytidine triphosphate synthetase</fullName>
        <shortName evidence="11">CTP synthetase</shortName>
        <shortName evidence="11">CTPS</shortName>
    </alternativeName>
    <alternativeName>
        <fullName evidence="11">UTP--ammonia ligase</fullName>
    </alternativeName>
</protein>
<feature type="binding site" evidence="11">
    <location>
        <position position="229"/>
    </location>
    <ligand>
        <name>UTP</name>
        <dbReference type="ChEBI" id="CHEBI:46398"/>
    </ligand>
</feature>
<feature type="binding site" evidence="11">
    <location>
        <position position="471"/>
    </location>
    <ligand>
        <name>L-glutamine</name>
        <dbReference type="ChEBI" id="CHEBI:58359"/>
    </ligand>
</feature>
<dbReference type="HAMAP" id="MF_01227">
    <property type="entry name" value="PyrG"/>
    <property type="match status" value="1"/>
</dbReference>
<accession>A0A395M1V6</accession>
<dbReference type="GO" id="GO:0003883">
    <property type="term" value="F:CTP synthase activity"/>
    <property type="evidence" value="ECO:0007669"/>
    <property type="project" value="UniProtKB-UniRule"/>
</dbReference>
<dbReference type="InterPro" id="IPR033828">
    <property type="entry name" value="GATase1_CTP_Synthase"/>
</dbReference>
<evidence type="ECO:0000256" key="9">
    <source>
        <dbReference type="ARBA" id="ARBA00022975"/>
    </source>
</evidence>
<feature type="binding site" evidence="11">
    <location>
        <begin position="391"/>
        <end position="394"/>
    </location>
    <ligand>
        <name>L-glutamine</name>
        <dbReference type="ChEBI" id="CHEBI:58359"/>
    </ligand>
</feature>
<evidence type="ECO:0000256" key="4">
    <source>
        <dbReference type="ARBA" id="ARBA00022723"/>
    </source>
</evidence>
<feature type="region of interest" description="Amidoligase domain" evidence="11">
    <location>
        <begin position="1"/>
        <end position="272"/>
    </location>
</feature>
<feature type="binding site" evidence="11">
    <location>
        <position position="414"/>
    </location>
    <ligand>
        <name>L-glutamine</name>
        <dbReference type="ChEBI" id="CHEBI:58359"/>
    </ligand>
</feature>
<dbReference type="InterPro" id="IPR004468">
    <property type="entry name" value="CTP_synthase"/>
</dbReference>
<evidence type="ECO:0000259" key="12">
    <source>
        <dbReference type="Pfam" id="PF00117"/>
    </source>
</evidence>
<comment type="caution">
    <text evidence="14">The sequence shown here is derived from an EMBL/GenBank/DDBJ whole genome shotgun (WGS) entry which is preliminary data.</text>
</comment>
<comment type="activity regulation">
    <text evidence="11">Allosterically activated by GTP, when glutamine is the substrate; GTP has no effect on the reaction when ammonia is the substrate. The allosteric effector GTP functions by stabilizing the protein conformation that binds the tetrahedral intermediate(s) formed during glutamine hydrolysis. Inhibited by the product CTP, via allosteric rather than competitive inhibition.</text>
</comment>
<feature type="binding site" evidence="11">
    <location>
        <begin position="193"/>
        <end position="198"/>
    </location>
    <ligand>
        <name>CTP</name>
        <dbReference type="ChEBI" id="CHEBI:37563"/>
        <note>allosteric inhibitor</note>
    </ligand>
</feature>
<evidence type="ECO:0000259" key="13">
    <source>
        <dbReference type="Pfam" id="PF06418"/>
    </source>
</evidence>
<dbReference type="EMBL" id="PHFL01000026">
    <property type="protein sequence ID" value="RFM24757.1"/>
    <property type="molecule type" value="Genomic_DNA"/>
</dbReference>
<keyword evidence="5 11" id="KW-0547">Nucleotide-binding</keyword>
<feature type="binding site" evidence="11">
    <location>
        <begin position="153"/>
        <end position="155"/>
    </location>
    <ligand>
        <name>CTP</name>
        <dbReference type="ChEBI" id="CHEBI:37563"/>
        <note>allosteric inhibitor</note>
    </ligand>
</feature>
<feature type="binding site" evidence="11">
    <location>
        <position position="76"/>
    </location>
    <ligand>
        <name>ATP</name>
        <dbReference type="ChEBI" id="CHEBI:30616"/>
    </ligand>
</feature>
<comment type="subunit">
    <text evidence="11">Homotetramer.</text>
</comment>
<dbReference type="PROSITE" id="PS51273">
    <property type="entry name" value="GATASE_TYPE_1"/>
    <property type="match status" value="1"/>
</dbReference>
<feature type="binding site" evidence="11">
    <location>
        <position position="18"/>
    </location>
    <ligand>
        <name>UTP</name>
        <dbReference type="ChEBI" id="CHEBI:46398"/>
    </ligand>
</feature>
<feature type="domain" description="CTP synthase N-terminal" evidence="13">
    <location>
        <begin position="8"/>
        <end position="272"/>
    </location>
</feature>
<comment type="function">
    <text evidence="11">Catalyzes the ATP-dependent amination of UTP to CTP with either L-glutamine or ammonia as the source of nitrogen. Regulates intracellular CTP levels through interactions with the four ribonucleotide triphosphates.</text>
</comment>